<evidence type="ECO:0000256" key="16">
    <source>
        <dbReference type="SAM" id="SignalP"/>
    </source>
</evidence>
<dbReference type="Pfam" id="PF07686">
    <property type="entry name" value="V-set"/>
    <property type="match status" value="1"/>
</dbReference>
<dbReference type="InterPro" id="IPR003599">
    <property type="entry name" value="Ig_sub"/>
</dbReference>
<feature type="signal peptide" evidence="16">
    <location>
        <begin position="1"/>
        <end position="46"/>
    </location>
</feature>
<evidence type="ECO:0000256" key="14">
    <source>
        <dbReference type="SAM" id="MobiDB-lite"/>
    </source>
</evidence>
<proteinExistence type="predicted"/>
<feature type="chain" id="PRO_5026169843" description="Cell surface A33 antigen" evidence="16">
    <location>
        <begin position="47"/>
        <end position="325"/>
    </location>
</feature>
<evidence type="ECO:0000256" key="6">
    <source>
        <dbReference type="ARBA" id="ARBA00023139"/>
    </source>
</evidence>
<dbReference type="FunFam" id="2.60.40.10:FF:000095">
    <property type="entry name" value="immunoglobulin superfamily member 11 isoform X1"/>
    <property type="match status" value="1"/>
</dbReference>
<dbReference type="InterPro" id="IPR036179">
    <property type="entry name" value="Ig-like_dom_sf"/>
</dbReference>
<dbReference type="InterPro" id="IPR007110">
    <property type="entry name" value="Ig-like_dom"/>
</dbReference>
<name>A0A6I8MZD5_ORNAN</name>
<dbReference type="KEGG" id="oaa:103167132"/>
<dbReference type="PANTHER" id="PTHR44969:SF1">
    <property type="entry name" value="CELL SURFACE A33 ANTIGEN"/>
    <property type="match status" value="1"/>
</dbReference>
<evidence type="ECO:0000256" key="10">
    <source>
        <dbReference type="ARBA" id="ARBA00023319"/>
    </source>
</evidence>
<sequence>MGSAAAPRRVFARHLRGRARPGSEDTGAVWWCLLMVLTAACRSARAIHVDTPVKLVKAARGGSADLPCTFQTSADKLYGFIKWDKPLENPSEKVIIWTFHPESSNFGPKFLNRVNFTGNSKNEASIRIGPLNMEDNGTYECSLSLFGDLDGQDQAKMELIVLVPPSKPDCAIQGEAVLGNDVELTCHSREGSPAPKYTWKSFNILNEPRPITGPTTGQSISLKNISTETSGYFICTATNEVGDEFCNITLAVRPPSMNIALYAGIAGGMVAALIVLGVIIYCCCCRGGKEEDQRPSRDGYREPPQRFEQMRRDEGSRDDDDQRWN</sequence>
<dbReference type="SUPFAM" id="SSF48726">
    <property type="entry name" value="Immunoglobulin"/>
    <property type="match status" value="2"/>
</dbReference>
<evidence type="ECO:0000256" key="8">
    <source>
        <dbReference type="ARBA" id="ARBA00023180"/>
    </source>
</evidence>
<feature type="domain" description="Ig-like" evidence="17">
    <location>
        <begin position="61"/>
        <end position="158"/>
    </location>
</feature>
<evidence type="ECO:0000256" key="2">
    <source>
        <dbReference type="ARBA" id="ARBA00022692"/>
    </source>
</evidence>
<organism evidence="18 19">
    <name type="scientific">Ornithorhynchus anatinus</name>
    <name type="common">Duckbill platypus</name>
    <dbReference type="NCBI Taxonomy" id="9258"/>
    <lineage>
        <taxon>Eukaryota</taxon>
        <taxon>Metazoa</taxon>
        <taxon>Chordata</taxon>
        <taxon>Craniata</taxon>
        <taxon>Vertebrata</taxon>
        <taxon>Euteleostomi</taxon>
        <taxon>Mammalia</taxon>
        <taxon>Monotremata</taxon>
        <taxon>Ornithorhynchidae</taxon>
        <taxon>Ornithorhynchus</taxon>
    </lineage>
</organism>
<evidence type="ECO:0000256" key="15">
    <source>
        <dbReference type="SAM" id="Phobius"/>
    </source>
</evidence>
<dbReference type="InParanoid" id="A0A6I8MZD5"/>
<keyword evidence="6" id="KW-0564">Palmitate</keyword>
<dbReference type="FunFam" id="2.60.40.10:FF:001969">
    <property type="entry name" value="Cell surface A33 antigen"/>
    <property type="match status" value="1"/>
</dbReference>
<evidence type="ECO:0000256" key="5">
    <source>
        <dbReference type="ARBA" id="ARBA00023136"/>
    </source>
</evidence>
<evidence type="ECO:0000256" key="11">
    <source>
        <dbReference type="ARBA" id="ARBA00055446"/>
    </source>
</evidence>
<keyword evidence="4 15" id="KW-1133">Transmembrane helix</keyword>
<keyword evidence="7" id="KW-1015">Disulfide bond</keyword>
<dbReference type="FunCoup" id="A0A6I8MZD5">
    <property type="interactions" value="274"/>
</dbReference>
<dbReference type="RefSeq" id="XP_028937206.1">
    <property type="nucleotide sequence ID" value="XM_029081373.1"/>
</dbReference>
<evidence type="ECO:0000256" key="7">
    <source>
        <dbReference type="ARBA" id="ARBA00023157"/>
    </source>
</evidence>
<dbReference type="PANTHER" id="PTHR44969">
    <property type="entry name" value="CELL SURFACE A33 ANTIGEN"/>
    <property type="match status" value="1"/>
</dbReference>
<dbReference type="InterPro" id="IPR003598">
    <property type="entry name" value="Ig_sub2"/>
</dbReference>
<dbReference type="GO" id="GO:0005886">
    <property type="term" value="C:plasma membrane"/>
    <property type="evidence" value="ECO:0000318"/>
    <property type="project" value="GO_Central"/>
</dbReference>
<protein>
    <recommendedName>
        <fullName evidence="12">Cell surface A33 antigen</fullName>
    </recommendedName>
    <alternativeName>
        <fullName evidence="13">Glycoprotein A33</fullName>
    </alternativeName>
</protein>
<dbReference type="Ensembl" id="ENSOANT00000070234.1">
    <property type="protein sequence ID" value="ENSOANP00000034065.1"/>
    <property type="gene ID" value="ENSOANG00000039046.1"/>
</dbReference>
<feature type="transmembrane region" description="Helical" evidence="15">
    <location>
        <begin position="259"/>
        <end position="284"/>
    </location>
</feature>
<evidence type="ECO:0000256" key="9">
    <source>
        <dbReference type="ARBA" id="ARBA00023288"/>
    </source>
</evidence>
<evidence type="ECO:0000313" key="18">
    <source>
        <dbReference type="Ensembl" id="ENSOANP00000034065.1"/>
    </source>
</evidence>
<dbReference type="InterPro" id="IPR042474">
    <property type="entry name" value="A33"/>
</dbReference>
<dbReference type="PROSITE" id="PS50835">
    <property type="entry name" value="IG_LIKE"/>
    <property type="match status" value="2"/>
</dbReference>
<dbReference type="Gene3D" id="2.60.40.10">
    <property type="entry name" value="Immunoglobulins"/>
    <property type="match status" value="2"/>
</dbReference>
<dbReference type="InterPro" id="IPR013783">
    <property type="entry name" value="Ig-like_fold"/>
</dbReference>
<evidence type="ECO:0000256" key="3">
    <source>
        <dbReference type="ARBA" id="ARBA00022729"/>
    </source>
</evidence>
<dbReference type="AlphaFoldDB" id="A0A6I8MZD5"/>
<keyword evidence="3 16" id="KW-0732">Signal</keyword>
<feature type="domain" description="Ig-like" evidence="17">
    <location>
        <begin position="168"/>
        <end position="251"/>
    </location>
</feature>
<evidence type="ECO:0000256" key="13">
    <source>
        <dbReference type="ARBA" id="ARBA00083830"/>
    </source>
</evidence>
<gene>
    <name evidence="18" type="primary">GPA33</name>
</gene>
<keyword evidence="19" id="KW-1185">Reference proteome</keyword>
<dbReference type="OrthoDB" id="8825892at2759"/>
<keyword evidence="10" id="KW-0393">Immunoglobulin domain</keyword>
<keyword evidence="9" id="KW-0449">Lipoprotein</keyword>
<evidence type="ECO:0000256" key="1">
    <source>
        <dbReference type="ARBA" id="ARBA00004479"/>
    </source>
</evidence>
<dbReference type="InterPro" id="IPR013106">
    <property type="entry name" value="Ig_V-set"/>
</dbReference>
<evidence type="ECO:0000256" key="4">
    <source>
        <dbReference type="ARBA" id="ARBA00022989"/>
    </source>
</evidence>
<comment type="subcellular location">
    <subcellularLocation>
        <location evidence="1">Membrane</location>
        <topology evidence="1">Single-pass type I membrane protein</topology>
    </subcellularLocation>
</comment>
<reference evidence="18" key="1">
    <citation type="submission" date="2025-08" db="UniProtKB">
        <authorList>
            <consortium name="Ensembl"/>
        </authorList>
    </citation>
    <scope>IDENTIFICATION</scope>
    <source>
        <strain evidence="18">Glennie</strain>
    </source>
</reference>
<keyword evidence="5 15" id="KW-0472">Membrane</keyword>
<dbReference type="SMART" id="SM00408">
    <property type="entry name" value="IGc2"/>
    <property type="match status" value="2"/>
</dbReference>
<evidence type="ECO:0000256" key="12">
    <source>
        <dbReference type="ARBA" id="ARBA00071987"/>
    </source>
</evidence>
<dbReference type="CTD" id="10223"/>
<dbReference type="SMART" id="SM00409">
    <property type="entry name" value="IG"/>
    <property type="match status" value="2"/>
</dbReference>
<keyword evidence="2 15" id="KW-0812">Transmembrane</keyword>
<reference evidence="18" key="2">
    <citation type="submission" date="2025-09" db="UniProtKB">
        <authorList>
            <consortium name="Ensembl"/>
        </authorList>
    </citation>
    <scope>IDENTIFICATION</scope>
    <source>
        <strain evidence="18">Glennie</strain>
    </source>
</reference>
<dbReference type="OMA" id="TEMSGYY"/>
<feature type="region of interest" description="Disordered" evidence="14">
    <location>
        <begin position="289"/>
        <end position="325"/>
    </location>
</feature>
<dbReference type="GeneID" id="103167132"/>
<dbReference type="Pfam" id="PF13927">
    <property type="entry name" value="Ig_3"/>
    <property type="match status" value="1"/>
</dbReference>
<dbReference type="GeneTree" id="ENSGT00940000160248"/>
<accession>A0A6I8MZD5</accession>
<comment type="function">
    <text evidence="11">May play a role in cell-cell recognition and signaling.</text>
</comment>
<evidence type="ECO:0000313" key="19">
    <source>
        <dbReference type="Proteomes" id="UP000002279"/>
    </source>
</evidence>
<dbReference type="Bgee" id="ENSOANG00000039046">
    <property type="expression patterns" value="Expressed in heart and 2 other cell types or tissues"/>
</dbReference>
<evidence type="ECO:0000259" key="17">
    <source>
        <dbReference type="PROSITE" id="PS50835"/>
    </source>
</evidence>
<keyword evidence="8" id="KW-0325">Glycoprotein</keyword>
<dbReference type="Proteomes" id="UP000002279">
    <property type="component" value="Unplaced"/>
</dbReference>
<dbReference type="SMART" id="SM00406">
    <property type="entry name" value="IGv"/>
    <property type="match status" value="1"/>
</dbReference>